<name>A0ABX0H7W7_9BACT</name>
<evidence type="ECO:0000256" key="2">
    <source>
        <dbReference type="ARBA" id="ARBA00005551"/>
    </source>
</evidence>
<comment type="subcellular location">
    <subcellularLocation>
        <location evidence="1">Membrane</location>
        <topology evidence="1">Multi-pass membrane protein</topology>
    </subcellularLocation>
</comment>
<dbReference type="Pfam" id="PF02254">
    <property type="entry name" value="TrkA_N"/>
    <property type="match status" value="1"/>
</dbReference>
<feature type="transmembrane region" description="Helical" evidence="11">
    <location>
        <begin position="31"/>
        <end position="50"/>
    </location>
</feature>
<dbReference type="InterPro" id="IPR036291">
    <property type="entry name" value="NAD(P)-bd_dom_sf"/>
</dbReference>
<evidence type="ECO:0000256" key="6">
    <source>
        <dbReference type="ARBA" id="ARBA00022692"/>
    </source>
</evidence>
<dbReference type="InterPro" id="IPR006153">
    <property type="entry name" value="Cation/H_exchanger_TM"/>
</dbReference>
<evidence type="ECO:0000313" key="13">
    <source>
        <dbReference type="EMBL" id="NHE57475.1"/>
    </source>
</evidence>
<feature type="transmembrane region" description="Helical" evidence="11">
    <location>
        <begin position="56"/>
        <end position="75"/>
    </location>
</feature>
<feature type="transmembrane region" description="Helical" evidence="11">
    <location>
        <begin position="336"/>
        <end position="357"/>
    </location>
</feature>
<evidence type="ECO:0000256" key="5">
    <source>
        <dbReference type="ARBA" id="ARBA00022538"/>
    </source>
</evidence>
<dbReference type="Gene3D" id="3.40.50.720">
    <property type="entry name" value="NAD(P)-binding Rossmann-like Domain"/>
    <property type="match status" value="1"/>
</dbReference>
<protein>
    <submittedName>
        <fullName evidence="13">Potassium transporter</fullName>
    </submittedName>
</protein>
<reference evidence="13 14" key="1">
    <citation type="submission" date="2020-03" db="EMBL/GenBank/DDBJ databases">
        <title>Cyclobacterium plantarum sp. nov., a marine bacterium isolated from a coastal-marine wetland.</title>
        <authorList>
            <person name="Sanchez-Porro C."/>
            <person name="Ventosa A."/>
            <person name="Amoozegar M."/>
        </authorList>
    </citation>
    <scope>NUCLEOTIDE SEQUENCE [LARGE SCALE GENOMIC DNA]</scope>
    <source>
        <strain evidence="13 14">GBPx2</strain>
    </source>
</reference>
<keyword evidence="3" id="KW-0813">Transport</keyword>
<evidence type="ECO:0000259" key="12">
    <source>
        <dbReference type="PROSITE" id="PS51201"/>
    </source>
</evidence>
<evidence type="ECO:0000256" key="4">
    <source>
        <dbReference type="ARBA" id="ARBA00022449"/>
    </source>
</evidence>
<proteinExistence type="inferred from homology"/>
<gene>
    <name evidence="13" type="ORF">G9Q97_11710</name>
</gene>
<comment type="similarity">
    <text evidence="2">Belongs to the monovalent cation:proton antiporter 2 (CPA2) transporter (TC 2.A.37) family.</text>
</comment>
<feature type="transmembrane region" description="Helical" evidence="11">
    <location>
        <begin position="6"/>
        <end position="24"/>
    </location>
</feature>
<evidence type="ECO:0000256" key="11">
    <source>
        <dbReference type="SAM" id="Phobius"/>
    </source>
</evidence>
<dbReference type="InterPro" id="IPR038770">
    <property type="entry name" value="Na+/solute_symporter_sf"/>
</dbReference>
<sequence>MENGFLFQAMIYLSAAIVCVPIAKKLGMGSVLGYLLAGMLIGPFVLGFIGEEGEDILHFAEFGVVMMLFLIGLELEPAKLWSMRKMISRVGLSQVLLTTFLFFVVLLALGQDWRQALAISCSLALSSTAIVLQSLGEKNQLNSTAGQNSFAVLLMQDIVVIPILALLPLLAASGAMVSEEALHSPISQFSALVQTLFVFGAVIFIIIAGKYLLVPLLRLIAKTRLRELFVGSALLIIVGIAFLMEFVGLSPALGAFLGGVVLANSEFKHELESDLEPFKGLLLGLFFIAVGASINFGLIRENFLLLVAATLSVLLLKSILLFGIGKYNKMGTDQNLTFSLGLSQVGEFAFVTFSFATQLSIIPPSTTEFLMAITALSMACTPILLLIREKWILPRIGTREKASREQDYMHEKNKVILAGFSHYGSTVGRFLRANGIQATILDFDSDRVDLLRKMGFEVYYGDVTRLDLLEMAGAKDASIFISAIEDPETNLRLVRLLKKHFPHLELMMRAQNRADAYEMIELDVAHIYRQHLESAVRMGRDVLIKLGFRAFTVHRLAQNFINYDEDSLKELVKVKDDKNAYISTIRRTISMQEDLLKSELHRRFSLNDHAWDASSIKEGLKENKE</sequence>
<keyword evidence="6 11" id="KW-0812">Transmembrane</keyword>
<dbReference type="PANTHER" id="PTHR46157">
    <property type="entry name" value="K(+) EFFLUX ANTIPORTER 3, CHLOROPLASTIC"/>
    <property type="match status" value="1"/>
</dbReference>
<dbReference type="InterPro" id="IPR003148">
    <property type="entry name" value="RCK_N"/>
</dbReference>
<dbReference type="NCBIfam" id="TIGR00932">
    <property type="entry name" value="2a37"/>
    <property type="match status" value="1"/>
</dbReference>
<feature type="transmembrane region" description="Helical" evidence="11">
    <location>
        <begin position="191"/>
        <end position="213"/>
    </location>
</feature>
<feature type="transmembrane region" description="Helical" evidence="11">
    <location>
        <begin position="225"/>
        <end position="243"/>
    </location>
</feature>
<dbReference type="EMBL" id="JAANYN010000004">
    <property type="protein sequence ID" value="NHE57475.1"/>
    <property type="molecule type" value="Genomic_DNA"/>
</dbReference>
<evidence type="ECO:0000256" key="10">
    <source>
        <dbReference type="ARBA" id="ARBA00023136"/>
    </source>
</evidence>
<keyword evidence="4" id="KW-0050">Antiport</keyword>
<evidence type="ECO:0000313" key="14">
    <source>
        <dbReference type="Proteomes" id="UP000649799"/>
    </source>
</evidence>
<comment type="caution">
    <text evidence="13">The sequence shown here is derived from an EMBL/GenBank/DDBJ whole genome shotgun (WGS) entry which is preliminary data.</text>
</comment>
<accession>A0ABX0H7W7</accession>
<dbReference type="SUPFAM" id="SSF51735">
    <property type="entry name" value="NAD(P)-binding Rossmann-fold domains"/>
    <property type="match status" value="1"/>
</dbReference>
<feature type="domain" description="RCK N-terminal" evidence="12">
    <location>
        <begin position="412"/>
        <end position="528"/>
    </location>
</feature>
<dbReference type="Proteomes" id="UP000649799">
    <property type="component" value="Unassembled WGS sequence"/>
</dbReference>
<evidence type="ECO:0000256" key="9">
    <source>
        <dbReference type="ARBA" id="ARBA00023065"/>
    </source>
</evidence>
<keyword evidence="8 11" id="KW-1133">Transmembrane helix</keyword>
<evidence type="ECO:0000256" key="8">
    <source>
        <dbReference type="ARBA" id="ARBA00022989"/>
    </source>
</evidence>
<keyword evidence="10 11" id="KW-0472">Membrane</keyword>
<feature type="transmembrane region" description="Helical" evidence="11">
    <location>
        <begin position="87"/>
        <end position="110"/>
    </location>
</feature>
<feature type="transmembrane region" description="Helical" evidence="11">
    <location>
        <begin position="304"/>
        <end position="324"/>
    </location>
</feature>
<dbReference type="PROSITE" id="PS51201">
    <property type="entry name" value="RCK_N"/>
    <property type="match status" value="1"/>
</dbReference>
<evidence type="ECO:0000256" key="7">
    <source>
        <dbReference type="ARBA" id="ARBA00022958"/>
    </source>
</evidence>
<feature type="transmembrane region" description="Helical" evidence="11">
    <location>
        <begin position="279"/>
        <end position="298"/>
    </location>
</feature>
<feature type="transmembrane region" description="Helical" evidence="11">
    <location>
        <begin position="116"/>
        <end position="136"/>
    </location>
</feature>
<dbReference type="PANTHER" id="PTHR46157:SF4">
    <property type="entry name" value="K(+) EFFLUX ANTIPORTER 3, CHLOROPLASTIC"/>
    <property type="match status" value="1"/>
</dbReference>
<evidence type="ECO:0000256" key="1">
    <source>
        <dbReference type="ARBA" id="ARBA00004141"/>
    </source>
</evidence>
<keyword evidence="9" id="KW-0406">Ion transport</keyword>
<dbReference type="InterPro" id="IPR004771">
    <property type="entry name" value="K/H_exchanger"/>
</dbReference>
<keyword evidence="5" id="KW-0633">Potassium transport</keyword>
<evidence type="ECO:0000256" key="3">
    <source>
        <dbReference type="ARBA" id="ARBA00022448"/>
    </source>
</evidence>
<keyword evidence="14" id="KW-1185">Reference proteome</keyword>
<dbReference type="Pfam" id="PF00999">
    <property type="entry name" value="Na_H_Exchanger"/>
    <property type="match status" value="1"/>
</dbReference>
<feature type="transmembrane region" description="Helical" evidence="11">
    <location>
        <begin position="148"/>
        <end position="171"/>
    </location>
</feature>
<organism evidence="13 14">
    <name type="scientific">Cyclobacterium plantarum</name>
    <dbReference type="NCBI Taxonomy" id="2716263"/>
    <lineage>
        <taxon>Bacteria</taxon>
        <taxon>Pseudomonadati</taxon>
        <taxon>Bacteroidota</taxon>
        <taxon>Cytophagia</taxon>
        <taxon>Cytophagales</taxon>
        <taxon>Cyclobacteriaceae</taxon>
        <taxon>Cyclobacterium</taxon>
    </lineage>
</organism>
<keyword evidence="7" id="KW-0630">Potassium</keyword>
<dbReference type="Gene3D" id="1.20.1530.20">
    <property type="match status" value="1"/>
</dbReference>
<feature type="transmembrane region" description="Helical" evidence="11">
    <location>
        <begin position="369"/>
        <end position="387"/>
    </location>
</feature>
<dbReference type="RefSeq" id="WP_166147021.1">
    <property type="nucleotide sequence ID" value="NZ_JAANYN010000004.1"/>
</dbReference>